<keyword evidence="6" id="KW-0963">Cytoplasm</keyword>
<gene>
    <name evidence="15" type="ORF">EOD39_12134</name>
</gene>
<evidence type="ECO:0000256" key="1">
    <source>
        <dbReference type="ARBA" id="ARBA00004123"/>
    </source>
</evidence>
<evidence type="ECO:0000256" key="2">
    <source>
        <dbReference type="ARBA" id="ARBA00004496"/>
    </source>
</evidence>
<dbReference type="InterPro" id="IPR050358">
    <property type="entry name" value="RSE1/DDB1/CFT1"/>
</dbReference>
<dbReference type="Pfam" id="PF03178">
    <property type="entry name" value="CPSF_A"/>
    <property type="match status" value="1"/>
</dbReference>
<keyword evidence="9" id="KW-0234">DNA repair</keyword>
<evidence type="ECO:0000256" key="3">
    <source>
        <dbReference type="ARBA" id="ARBA00004906"/>
    </source>
</evidence>
<accession>A0A444ULZ2</accession>
<dbReference type="EMBL" id="SCEB01214289">
    <property type="protein sequence ID" value="RXM36209.1"/>
    <property type="molecule type" value="Genomic_DNA"/>
</dbReference>
<dbReference type="FunFam" id="2.130.10.10:FF:000073">
    <property type="entry name" value="DNA damage-binding protein 1"/>
    <property type="match status" value="1"/>
</dbReference>
<dbReference type="InterPro" id="IPR015943">
    <property type="entry name" value="WD40/YVTN_repeat-like_dom_sf"/>
</dbReference>
<evidence type="ECO:0000256" key="10">
    <source>
        <dbReference type="ARBA" id="ARBA00023242"/>
    </source>
</evidence>
<dbReference type="InterPro" id="IPR004871">
    <property type="entry name" value="RSE1/DDB1/CPSF1_C"/>
</dbReference>
<comment type="caution">
    <text evidence="15">The sequence shown here is derived from an EMBL/GenBank/DDBJ whole genome shotgun (WGS) entry which is preliminary data.</text>
</comment>
<feature type="domain" description="RSE1/DDB1/CPSF1 first beta-propeller" evidence="13">
    <location>
        <begin position="2"/>
        <end position="48"/>
    </location>
</feature>
<evidence type="ECO:0000259" key="13">
    <source>
        <dbReference type="Pfam" id="PF10433"/>
    </source>
</evidence>
<dbReference type="GO" id="GO:0005737">
    <property type="term" value="C:cytoplasm"/>
    <property type="evidence" value="ECO:0007669"/>
    <property type="project" value="UniProtKB-SubCell"/>
</dbReference>
<dbReference type="Pfam" id="PF23726">
    <property type="entry name" value="Beta-prop_RSE1_2nd"/>
    <property type="match status" value="1"/>
</dbReference>
<dbReference type="GO" id="GO:0006281">
    <property type="term" value="P:DNA repair"/>
    <property type="evidence" value="ECO:0007669"/>
    <property type="project" value="UniProtKB-KW"/>
</dbReference>
<evidence type="ECO:0000259" key="12">
    <source>
        <dbReference type="Pfam" id="PF03178"/>
    </source>
</evidence>
<dbReference type="GO" id="GO:0003677">
    <property type="term" value="F:DNA binding"/>
    <property type="evidence" value="ECO:0007669"/>
    <property type="project" value="UniProtKB-KW"/>
</dbReference>
<feature type="domain" description="RSE1/DDB1/CPSF1 C-terminal" evidence="12">
    <location>
        <begin position="482"/>
        <end position="548"/>
    </location>
</feature>
<evidence type="ECO:0000256" key="9">
    <source>
        <dbReference type="ARBA" id="ARBA00023204"/>
    </source>
</evidence>
<dbReference type="Proteomes" id="UP000289886">
    <property type="component" value="Unassembled WGS sequence"/>
</dbReference>
<evidence type="ECO:0000256" key="6">
    <source>
        <dbReference type="ARBA" id="ARBA00022490"/>
    </source>
</evidence>
<evidence type="ECO:0000256" key="7">
    <source>
        <dbReference type="ARBA" id="ARBA00022763"/>
    </source>
</evidence>
<dbReference type="InterPro" id="IPR058543">
    <property type="entry name" value="Beta-prop_RSE1/DDB1/CPSF1_2nd"/>
</dbReference>
<comment type="subcellular location">
    <subcellularLocation>
        <location evidence="2">Cytoplasm</location>
    </subcellularLocation>
    <subcellularLocation>
        <location evidence="1">Nucleus</location>
    </subcellularLocation>
</comment>
<sequence>MQTSIADCLTYLDNGVVFVGSRLGDSQLVKLNVDSNEQGSYVAVMETFTNLGPIVDMCVVDLERQGQGQLVTCSGAFKEGSLRIIRNGIGIHEHASIDLPGIKGLWPLRSDASRDTDDMLVLSFVGQTRVLMLNGEEVEETELPGFVDNLQTFFCGNVAHKQLIQITSGSVRLVTQESKALVSEWKEPNGKNISVASCNSSQVVVAVGRVLCYLEIQCGELKQISSTEMEHEVACLDITPLGDSNGVSSLCAVGLWTDISARILNLPSFNMLHKEMLGGEIIPRSILMTTFEGSHYLLCALGDGALFYFGLDVHTGVLSDRKKVTLGTQPTVLRTFRSLSTTNVFACSDRPTVIYSSNHKLVFSNVNLKEVNYMCPLNSEGYPDSLALANNSTLTIGTIDEIQKLHIRTVPLNERICYQEGSQCFGVLSSRVEVQDASGATAAVRPSASTQALSSSVSSSKLFPSSTSPHETSFGEEIEVHSLLIVDQHTFEVLHAHQFLQNEFALSLVSCKLGKDPNIYFIVGTAMVHPEEAEPKQGRIVVFQYCDGVDVELARQEEKRMMLQDAQQYVNQGKVTVSRHPKTGATDLHVAAAKGYLEVIK</sequence>
<proteinExistence type="inferred from homology"/>
<dbReference type="Gene3D" id="1.25.40.20">
    <property type="entry name" value="Ankyrin repeat-containing domain"/>
    <property type="match status" value="1"/>
</dbReference>
<keyword evidence="11" id="KW-0040">ANK repeat</keyword>
<dbReference type="Gene3D" id="2.130.10.10">
    <property type="entry name" value="YVTN repeat-like/Quinoprotein amine dehydrogenase"/>
    <property type="match status" value="2"/>
</dbReference>
<dbReference type="GO" id="GO:0005634">
    <property type="term" value="C:nucleus"/>
    <property type="evidence" value="ECO:0007669"/>
    <property type="project" value="UniProtKB-SubCell"/>
</dbReference>
<feature type="repeat" description="ANK" evidence="11">
    <location>
        <begin position="583"/>
        <end position="601"/>
    </location>
</feature>
<keyword evidence="16" id="KW-1185">Reference proteome</keyword>
<keyword evidence="7" id="KW-0227">DNA damage</keyword>
<comment type="pathway">
    <text evidence="3">Protein modification; protein ubiquitination.</text>
</comment>
<dbReference type="PROSITE" id="PS50088">
    <property type="entry name" value="ANK_REPEAT"/>
    <property type="match status" value="1"/>
</dbReference>
<evidence type="ECO:0000313" key="15">
    <source>
        <dbReference type="EMBL" id="RXM36209.1"/>
    </source>
</evidence>
<evidence type="ECO:0000313" key="16">
    <source>
        <dbReference type="Proteomes" id="UP000289886"/>
    </source>
</evidence>
<feature type="domain" description="RSE1/DDB1/CPSF1 second beta-propeller" evidence="14">
    <location>
        <begin position="91"/>
        <end position="399"/>
    </location>
</feature>
<evidence type="ECO:0000259" key="14">
    <source>
        <dbReference type="Pfam" id="PF23726"/>
    </source>
</evidence>
<dbReference type="AlphaFoldDB" id="A0A444ULZ2"/>
<dbReference type="InterPro" id="IPR002110">
    <property type="entry name" value="Ankyrin_rpt"/>
</dbReference>
<dbReference type="PANTHER" id="PTHR10644">
    <property type="entry name" value="DNA REPAIR/RNA PROCESSING CPSF FAMILY"/>
    <property type="match status" value="1"/>
</dbReference>
<evidence type="ECO:0000256" key="4">
    <source>
        <dbReference type="ARBA" id="ARBA00007453"/>
    </source>
</evidence>
<evidence type="ECO:0000256" key="11">
    <source>
        <dbReference type="PROSITE-ProRule" id="PRU00023"/>
    </source>
</evidence>
<organism evidence="15 16">
    <name type="scientific">Acipenser ruthenus</name>
    <name type="common">Sterlet sturgeon</name>
    <dbReference type="NCBI Taxonomy" id="7906"/>
    <lineage>
        <taxon>Eukaryota</taxon>
        <taxon>Metazoa</taxon>
        <taxon>Chordata</taxon>
        <taxon>Craniata</taxon>
        <taxon>Vertebrata</taxon>
        <taxon>Euteleostomi</taxon>
        <taxon>Actinopterygii</taxon>
        <taxon>Chondrostei</taxon>
        <taxon>Acipenseriformes</taxon>
        <taxon>Acipenseridae</taxon>
        <taxon>Acipenser</taxon>
    </lineage>
</organism>
<dbReference type="PROSITE" id="PS50297">
    <property type="entry name" value="ANK_REP_REGION"/>
    <property type="match status" value="1"/>
</dbReference>
<reference evidence="15 16" key="1">
    <citation type="submission" date="2019-01" db="EMBL/GenBank/DDBJ databases">
        <title>Draft Genome and Complete Hox-Cluster Characterization of the Sterlet Sturgeon (Acipenser ruthenus).</title>
        <authorList>
            <person name="Wei Q."/>
        </authorList>
    </citation>
    <scope>NUCLEOTIDE SEQUENCE [LARGE SCALE GENOMIC DNA]</scope>
    <source>
        <strain evidence="15">WHYD16114868_AA</strain>
        <tissue evidence="15">Blood</tissue>
    </source>
</reference>
<comment type="similarity">
    <text evidence="4">Belongs to the DDB1 family.</text>
</comment>
<dbReference type="InterPro" id="IPR036770">
    <property type="entry name" value="Ankyrin_rpt-contain_sf"/>
</dbReference>
<protein>
    <recommendedName>
        <fullName evidence="5">DNA damage-binding protein 1</fullName>
    </recommendedName>
</protein>
<dbReference type="Pfam" id="PF10433">
    <property type="entry name" value="Beta-prop_RSE1_1st"/>
    <property type="match status" value="1"/>
</dbReference>
<dbReference type="InterPro" id="IPR018846">
    <property type="entry name" value="Beta-prop_RSE1/DDB1/CPSF1_1st"/>
</dbReference>
<evidence type="ECO:0000256" key="8">
    <source>
        <dbReference type="ARBA" id="ARBA00023125"/>
    </source>
</evidence>
<name>A0A444ULZ2_ACIRT</name>
<evidence type="ECO:0000256" key="5">
    <source>
        <dbReference type="ARBA" id="ARBA00014577"/>
    </source>
</evidence>
<keyword evidence="10" id="KW-0539">Nucleus</keyword>
<keyword evidence="8" id="KW-0238">DNA-binding</keyword>